<sequence>MNNFINFISSPIRALYSVSFYFEVLFKKRGQGILFLLYLAILVSIPSTIKLCSTISFHLENNVIYVANQIPKTYLDRTGTLRTFDKNESFKQIYTEDGVLAVVFNIEDRMYESQSEPIIEFNSKTFRLNYAKGTVLRYVDALGPKGSLNDLLEPYTLKSLADMANAFAFLFYALAAFVMLGLNVVLTAALSNFLFTIVGKIKTSFGNLLRLSCYANTICAVVMTLQILFNVTFSYLVMMLLPMIYMILFVKTFHYELVNHGIEGFIKQHDLKNAKVVSKKYDSNGNLESSEDHLENESDKLNVSDDSSDKDDNNKNNKGGYFAP</sequence>
<keyword evidence="2" id="KW-1133">Transmembrane helix</keyword>
<reference evidence="3 4" key="1">
    <citation type="submission" date="2021-03" db="EMBL/GenBank/DDBJ databases">
        <title>Succinivibrio sp. nov. isolated from feces of cow.</title>
        <authorList>
            <person name="Choi J.-Y."/>
        </authorList>
    </citation>
    <scope>NUCLEOTIDE SEQUENCE [LARGE SCALE GENOMIC DNA]</scope>
    <source>
        <strain evidence="3 4">AGMB01872</strain>
    </source>
</reference>
<keyword evidence="4" id="KW-1185">Reference proteome</keyword>
<feature type="transmembrane region" description="Helical" evidence="2">
    <location>
        <begin position="233"/>
        <end position="250"/>
    </location>
</feature>
<comment type="caution">
    <text evidence="3">The sequence shown here is derived from an EMBL/GenBank/DDBJ whole genome shotgun (WGS) entry which is preliminary data.</text>
</comment>
<gene>
    <name evidence="3" type="ORF">J5V48_00885</name>
</gene>
<dbReference type="Proteomes" id="UP000731465">
    <property type="component" value="Unassembled WGS sequence"/>
</dbReference>
<dbReference type="InterPro" id="IPR009574">
    <property type="entry name" value="DUF1189"/>
</dbReference>
<feature type="transmembrane region" description="Helical" evidence="2">
    <location>
        <begin position="6"/>
        <end position="26"/>
    </location>
</feature>
<feature type="transmembrane region" description="Helical" evidence="2">
    <location>
        <begin position="33"/>
        <end position="57"/>
    </location>
</feature>
<evidence type="ECO:0000256" key="1">
    <source>
        <dbReference type="SAM" id="MobiDB-lite"/>
    </source>
</evidence>
<evidence type="ECO:0000313" key="3">
    <source>
        <dbReference type="EMBL" id="MBW7569451.1"/>
    </source>
</evidence>
<dbReference type="EMBL" id="JAGFNY010000001">
    <property type="protein sequence ID" value="MBW7569451.1"/>
    <property type="molecule type" value="Genomic_DNA"/>
</dbReference>
<evidence type="ECO:0000256" key="2">
    <source>
        <dbReference type="SAM" id="Phobius"/>
    </source>
</evidence>
<evidence type="ECO:0000313" key="4">
    <source>
        <dbReference type="Proteomes" id="UP000731465"/>
    </source>
</evidence>
<proteinExistence type="predicted"/>
<name>A0ABS7DEB3_9GAMM</name>
<keyword evidence="2" id="KW-0472">Membrane</keyword>
<feature type="transmembrane region" description="Helical" evidence="2">
    <location>
        <begin position="207"/>
        <end position="227"/>
    </location>
</feature>
<keyword evidence="2" id="KW-0812">Transmembrane</keyword>
<dbReference type="RefSeq" id="WP_219935984.1">
    <property type="nucleotide sequence ID" value="NZ_JAGFNY010000001.1"/>
</dbReference>
<feature type="region of interest" description="Disordered" evidence="1">
    <location>
        <begin position="283"/>
        <end position="324"/>
    </location>
</feature>
<dbReference type="Pfam" id="PF06691">
    <property type="entry name" value="DUF1189"/>
    <property type="match status" value="1"/>
</dbReference>
<feature type="compositionally biased region" description="Basic and acidic residues" evidence="1">
    <location>
        <begin position="290"/>
        <end position="303"/>
    </location>
</feature>
<accession>A0ABS7DEB3</accession>
<organism evidence="3 4">
    <name type="scientific">Succinivibrio faecicola</name>
    <dbReference type="NCBI Taxonomy" id="2820300"/>
    <lineage>
        <taxon>Bacteria</taxon>
        <taxon>Pseudomonadati</taxon>
        <taxon>Pseudomonadota</taxon>
        <taxon>Gammaproteobacteria</taxon>
        <taxon>Aeromonadales</taxon>
        <taxon>Succinivibrionaceae</taxon>
        <taxon>Succinivibrio</taxon>
    </lineage>
</organism>
<feature type="transmembrane region" description="Helical" evidence="2">
    <location>
        <begin position="169"/>
        <end position="195"/>
    </location>
</feature>
<protein>
    <submittedName>
        <fullName evidence="3">DUF1189 family protein</fullName>
    </submittedName>
</protein>